<evidence type="ECO:0000256" key="1">
    <source>
        <dbReference type="SAM" id="MobiDB-lite"/>
    </source>
</evidence>
<feature type="signal peptide" evidence="3">
    <location>
        <begin position="1"/>
        <end position="23"/>
    </location>
</feature>
<feature type="transmembrane region" description="Helical" evidence="2">
    <location>
        <begin position="343"/>
        <end position="363"/>
    </location>
</feature>
<gene>
    <name evidence="4" type="ORF">BBK36DRAFT_1181810</name>
</gene>
<feature type="region of interest" description="Disordered" evidence="1">
    <location>
        <begin position="174"/>
        <end position="195"/>
    </location>
</feature>
<feature type="non-terminal residue" evidence="4">
    <location>
        <position position="419"/>
    </location>
</feature>
<feature type="transmembrane region" description="Helical" evidence="2">
    <location>
        <begin position="369"/>
        <end position="388"/>
    </location>
</feature>
<evidence type="ECO:0000256" key="3">
    <source>
        <dbReference type="SAM" id="SignalP"/>
    </source>
</evidence>
<dbReference type="GeneID" id="36604391"/>
<feature type="transmembrane region" description="Helical" evidence="2">
    <location>
        <begin position="63"/>
        <end position="84"/>
    </location>
</feature>
<feature type="compositionally biased region" description="Polar residues" evidence="1">
    <location>
        <begin position="186"/>
        <end position="195"/>
    </location>
</feature>
<reference evidence="5" key="1">
    <citation type="submission" date="2016-07" db="EMBL/GenBank/DDBJ databases">
        <title>Multiple horizontal gene transfer events from other fungi enriched the ability of initially mycotrophic Trichoderma (Ascomycota) to feed on dead plant biomass.</title>
        <authorList>
            <consortium name="DOE Joint Genome Institute"/>
            <person name="Atanasova L."/>
            <person name="Chenthamara K."/>
            <person name="Zhang J."/>
            <person name="Grujic M."/>
            <person name="Henrissat B."/>
            <person name="Kuo A."/>
            <person name="Aerts A."/>
            <person name="Salamov A."/>
            <person name="Lipzen A."/>
            <person name="Labutti K."/>
            <person name="Barry K."/>
            <person name="Miao Y."/>
            <person name="Rahimi M.J."/>
            <person name="Shen Q."/>
            <person name="Grigoriev I.V."/>
            <person name="Kubicek C.P."/>
            <person name="Druzhinina I.S."/>
        </authorList>
    </citation>
    <scope>NUCLEOTIDE SEQUENCE [LARGE SCALE GENOMIC DNA]</scope>
    <source>
        <strain evidence="5">TUCIM 6016</strain>
    </source>
</reference>
<evidence type="ECO:0000313" key="5">
    <source>
        <dbReference type="Proteomes" id="UP000241546"/>
    </source>
</evidence>
<accession>A0A2T4B242</accession>
<feature type="transmembrane region" description="Helical" evidence="2">
    <location>
        <begin position="254"/>
        <end position="277"/>
    </location>
</feature>
<keyword evidence="2" id="KW-1133">Transmembrane helix</keyword>
<feature type="transmembrane region" description="Helical" evidence="2">
    <location>
        <begin position="215"/>
        <end position="242"/>
    </location>
</feature>
<name>A0A2T4B242_9HYPO</name>
<dbReference type="OrthoDB" id="7464126at2759"/>
<feature type="chain" id="PRO_5015525472" evidence="3">
    <location>
        <begin position="24"/>
        <end position="419"/>
    </location>
</feature>
<organism evidence="4 5">
    <name type="scientific">Trichoderma citrinoviride</name>
    <dbReference type="NCBI Taxonomy" id="58853"/>
    <lineage>
        <taxon>Eukaryota</taxon>
        <taxon>Fungi</taxon>
        <taxon>Dikarya</taxon>
        <taxon>Ascomycota</taxon>
        <taxon>Pezizomycotina</taxon>
        <taxon>Sordariomycetes</taxon>
        <taxon>Hypocreomycetidae</taxon>
        <taxon>Hypocreales</taxon>
        <taxon>Hypocreaceae</taxon>
        <taxon>Trichoderma</taxon>
    </lineage>
</organism>
<keyword evidence="5" id="KW-1185">Reference proteome</keyword>
<proteinExistence type="predicted"/>
<protein>
    <submittedName>
        <fullName evidence="4">Uncharacterized protein</fullName>
    </submittedName>
</protein>
<keyword evidence="3" id="KW-0732">Signal</keyword>
<evidence type="ECO:0000313" key="4">
    <source>
        <dbReference type="EMBL" id="PTB63396.1"/>
    </source>
</evidence>
<keyword evidence="2" id="KW-0472">Membrane</keyword>
<dbReference type="EMBL" id="KZ680219">
    <property type="protein sequence ID" value="PTB63396.1"/>
    <property type="molecule type" value="Genomic_DNA"/>
</dbReference>
<keyword evidence="2" id="KW-0812">Transmembrane</keyword>
<dbReference type="AlphaFoldDB" id="A0A2T4B242"/>
<evidence type="ECO:0000256" key="2">
    <source>
        <dbReference type="SAM" id="Phobius"/>
    </source>
</evidence>
<dbReference type="Proteomes" id="UP000241546">
    <property type="component" value="Unassembled WGS sequence"/>
</dbReference>
<sequence>MLEPNKIYLHFLLIACLATPVTASWWDDFTNNLATDLTPLIALFGEQATKQFLSESTTVIDNFIFAMAPLGILTGVVSAIRVCGSPSLRAFIGRAQEGGGIAEAELCSSTSRDVCELYHNGAIIRVFGRPKILEVVYDPLLEANEDGDKREFGINISREYFQKTILNDNRWQEKGLDDSDDEAENRLSSANDSSNDFAPNPNLSLNIGIVERSSWVYITAAIFGFFAQSSVIVLAAVVKYQLKWKKNDSTIDPWAFPFVFVGTVCVSLGMFFCATLVNDSTKERVFKRKDDPNGQHVSQGPMLYVIQPGNQVVGDQTFDPFLFSKSTNSYITSWKAPPPSIEVSVLIATLITTMGFVFQFVGLRALHSIVSLLQLAITIMMSIVRALLRTQRLSIEANALRDRPDEVSSHELDWLALQI</sequence>
<dbReference type="RefSeq" id="XP_024746716.1">
    <property type="nucleotide sequence ID" value="XM_024896273.1"/>
</dbReference>